<organism evidence="1 2">
    <name type="scientific">Terriglobus saanensis (strain ATCC BAA-1853 / DSM 23119 / SP1PR4)</name>
    <dbReference type="NCBI Taxonomy" id="401053"/>
    <lineage>
        <taxon>Bacteria</taxon>
        <taxon>Pseudomonadati</taxon>
        <taxon>Acidobacteriota</taxon>
        <taxon>Terriglobia</taxon>
        <taxon>Terriglobales</taxon>
        <taxon>Acidobacteriaceae</taxon>
        <taxon>Terriglobus</taxon>
    </lineage>
</organism>
<dbReference type="EMBL" id="CP002467">
    <property type="protein sequence ID" value="ADV83070.1"/>
    <property type="molecule type" value="Genomic_DNA"/>
</dbReference>
<gene>
    <name evidence="1" type="ordered locus">AciPR4_2269</name>
</gene>
<dbReference type="KEGG" id="tsa:AciPR4_2269"/>
<evidence type="ECO:0008006" key="3">
    <source>
        <dbReference type="Google" id="ProtNLM"/>
    </source>
</evidence>
<dbReference type="STRING" id="401053.AciPR4_2269"/>
<accession>E8UXA7</accession>
<dbReference type="AlphaFoldDB" id="E8UXA7"/>
<protein>
    <recommendedName>
        <fullName evidence="3">DUF3291 domain-containing protein</fullName>
    </recommendedName>
</protein>
<dbReference type="HOGENOM" id="CLU_140305_0_0_0"/>
<evidence type="ECO:0000313" key="1">
    <source>
        <dbReference type="EMBL" id="ADV83070.1"/>
    </source>
</evidence>
<sequence length="142" mass="16354">MIFVSLTRLRLRSVRLLPSFLFHLFLTVRQIKRSPGFQKGALLSDRRLTFWTLTAWDSVESMRQYITTGSHKAVMPYLLDWCDEASVAHWSQLDTKLPSWLEAGTRMRNDGRASKVRDPSPHHASLLFTSPRTIASVKIRPS</sequence>
<dbReference type="eggNOG" id="COG2329">
    <property type="taxonomic scope" value="Bacteria"/>
</dbReference>
<name>E8UXA7_TERSS</name>
<dbReference type="OrthoDB" id="1550774at2"/>
<evidence type="ECO:0000313" key="2">
    <source>
        <dbReference type="Proteomes" id="UP000006844"/>
    </source>
</evidence>
<dbReference type="Proteomes" id="UP000006844">
    <property type="component" value="Chromosome"/>
</dbReference>
<reference evidence="1 2" key="1">
    <citation type="journal article" date="2012" name="Stand. Genomic Sci.">
        <title>Complete genome sequence of Terriglobus saanensis type strain SP1PR4(T), an Acidobacteria from tundra soil.</title>
        <authorList>
            <person name="Rawat S.R."/>
            <person name="Mannisto M.K."/>
            <person name="Starovoytov V."/>
            <person name="Goodwin L."/>
            <person name="Nolan M."/>
            <person name="Hauser L."/>
            <person name="Land M."/>
            <person name="Davenport K.W."/>
            <person name="Woyke T."/>
            <person name="Haggblom M.M."/>
        </authorList>
    </citation>
    <scope>NUCLEOTIDE SEQUENCE</scope>
    <source>
        <strain evidence="2">ATCC BAA-1853 / DSM 23119 / SP1PR4</strain>
    </source>
</reference>
<dbReference type="SUPFAM" id="SSF54909">
    <property type="entry name" value="Dimeric alpha+beta barrel"/>
    <property type="match status" value="1"/>
</dbReference>
<dbReference type="InterPro" id="IPR011008">
    <property type="entry name" value="Dimeric_a/b-barrel"/>
</dbReference>
<proteinExistence type="predicted"/>
<keyword evidence="2" id="KW-1185">Reference proteome</keyword>